<dbReference type="PANTHER" id="PTHR43085">
    <property type="entry name" value="HEXOKINASE FAMILY MEMBER"/>
    <property type="match status" value="1"/>
</dbReference>
<evidence type="ECO:0000256" key="3">
    <source>
        <dbReference type="ARBA" id="ARBA00022741"/>
    </source>
</evidence>
<dbReference type="SUPFAM" id="SSF51569">
    <property type="entry name" value="Aldolase"/>
    <property type="match status" value="1"/>
</dbReference>
<dbReference type="InterPro" id="IPR029056">
    <property type="entry name" value="Ribokinase-like"/>
</dbReference>
<keyword evidence="2" id="KW-0808">Transferase</keyword>
<dbReference type="SUPFAM" id="SSF53613">
    <property type="entry name" value="Ribokinase-like"/>
    <property type="match status" value="1"/>
</dbReference>
<dbReference type="InterPro" id="IPR030830">
    <property type="entry name" value="Myo_inos_IolC"/>
</dbReference>
<organism evidence="9 10">
    <name type="scientific">Promicromonospora soli</name>
    <dbReference type="NCBI Taxonomy" id="2035533"/>
    <lineage>
        <taxon>Bacteria</taxon>
        <taxon>Bacillati</taxon>
        <taxon>Actinomycetota</taxon>
        <taxon>Actinomycetes</taxon>
        <taxon>Micrococcales</taxon>
        <taxon>Promicromonosporaceae</taxon>
        <taxon>Promicromonospora</taxon>
    </lineage>
</organism>
<evidence type="ECO:0000313" key="10">
    <source>
        <dbReference type="Proteomes" id="UP000627369"/>
    </source>
</evidence>
<dbReference type="CDD" id="cd01166">
    <property type="entry name" value="KdgK"/>
    <property type="match status" value="1"/>
</dbReference>
<evidence type="ECO:0000313" key="9">
    <source>
        <dbReference type="EMBL" id="GHH74872.1"/>
    </source>
</evidence>
<comment type="caution">
    <text evidence="9">The sequence shown here is derived from an EMBL/GenBank/DDBJ whole genome shotgun (WGS) entry which is preliminary data.</text>
</comment>
<evidence type="ECO:0000256" key="5">
    <source>
        <dbReference type="ARBA" id="ARBA00022840"/>
    </source>
</evidence>
<evidence type="ECO:0000259" key="8">
    <source>
        <dbReference type="Pfam" id="PF22649"/>
    </source>
</evidence>
<gene>
    <name evidence="9" type="ORF">GCM10017772_29830</name>
</gene>
<name>A0A919FYH6_9MICO</name>
<dbReference type="Gene3D" id="3.20.20.70">
    <property type="entry name" value="Aldolase class I"/>
    <property type="match status" value="1"/>
</dbReference>
<feature type="domain" description="Carbohydrate kinase PfkB" evidence="7">
    <location>
        <begin position="11"/>
        <end position="308"/>
    </location>
</feature>
<dbReference type="InterPro" id="IPR011611">
    <property type="entry name" value="PfkB_dom"/>
</dbReference>
<dbReference type="InterPro" id="IPR013785">
    <property type="entry name" value="Aldolase_TIM"/>
</dbReference>
<dbReference type="GO" id="GO:0016301">
    <property type="term" value="F:kinase activity"/>
    <property type="evidence" value="ECO:0007669"/>
    <property type="project" value="UniProtKB-KW"/>
</dbReference>
<accession>A0A919FYH6</accession>
<keyword evidence="10" id="KW-1185">Reference proteome</keyword>
<dbReference type="PANTHER" id="PTHR43085:SF49">
    <property type="entry name" value="5-DEHYDRO-2-DEOXYGLUCONOKINASE"/>
    <property type="match status" value="1"/>
</dbReference>
<sequence length="643" mass="67969">MTGRDDARAPDVLAIGRIGVDVYPLQSGVGLEDVQSFGKYLGGSPTNVAVAAARLGHATAVVTGVGEDPFGRYARRELGRFGVDDQYVVVVPELHTPVTFCEIFPPDDFPLWFYRSPSAPDLRITPQDIDVDAVRSARLLWLTGTGLSEEPSRSAHHAALAARGRSGHTVLDLDYRPMFWPDFEAAREQIRAVLPLVTIAVGNREECFVAVGEKDPERAADALLATGVQLAVVKQGPRGVLAKTRDERVVVPPVAVDVVNGLGAGDGFGGSLCHGLLQGWSLERTLRFANAAGAIVAARLECSTAMPTPPEVEHLLATGEVPAQETRTPVEVRERATGPSGGTGPGVPIAGVARTALTVDEVVELRLRDPRALRERLLARPRPPESFPAERFLVIAADHPARGAVAVGDDPMAMADRRDLLRRTAVALERPGVGGFLGTADLVEELAALGALDGKLVYGSMNRGGLAGSAFELDDRFTGYDARGIAEAGLDGGKMLLRIDLQDPASVVTLEASARAVDELADRGLVAMVEPFISRRVDGRVRNDLTPDAVMRSIAIASGLGRTSAYTWLKLPVVAEMERVLSASTLPALILGGEVTGDQDAVMAGWAKALALPTVRGLVIGRSLLYPPGGDVAAAVDEAVTLL</sequence>
<evidence type="ECO:0000256" key="6">
    <source>
        <dbReference type="SAM" id="MobiDB-lite"/>
    </source>
</evidence>
<dbReference type="Gene3D" id="3.40.1190.20">
    <property type="match status" value="1"/>
</dbReference>
<evidence type="ECO:0000256" key="4">
    <source>
        <dbReference type="ARBA" id="ARBA00022777"/>
    </source>
</evidence>
<evidence type="ECO:0000256" key="2">
    <source>
        <dbReference type="ARBA" id="ARBA00022679"/>
    </source>
</evidence>
<dbReference type="EMBL" id="BNAS01000004">
    <property type="protein sequence ID" value="GHH74872.1"/>
    <property type="molecule type" value="Genomic_DNA"/>
</dbReference>
<dbReference type="InterPro" id="IPR023314">
    <property type="entry name" value="Myo_inos_IolC-like_sf"/>
</dbReference>
<keyword evidence="5" id="KW-0067">ATP-binding</keyword>
<evidence type="ECO:0008006" key="11">
    <source>
        <dbReference type="Google" id="ProtNLM"/>
    </source>
</evidence>
<comment type="similarity">
    <text evidence="1">Belongs to the carbohydrate kinase PfkB family.</text>
</comment>
<reference evidence="9" key="2">
    <citation type="submission" date="2020-09" db="EMBL/GenBank/DDBJ databases">
        <authorList>
            <person name="Sun Q."/>
            <person name="Zhou Y."/>
        </authorList>
    </citation>
    <scope>NUCLEOTIDE SEQUENCE</scope>
    <source>
        <strain evidence="9">CGMCC 4.7398</strain>
    </source>
</reference>
<feature type="region of interest" description="Disordered" evidence="6">
    <location>
        <begin position="325"/>
        <end position="349"/>
    </location>
</feature>
<dbReference type="AlphaFoldDB" id="A0A919FYH6"/>
<proteinExistence type="inferred from homology"/>
<evidence type="ECO:0000259" key="7">
    <source>
        <dbReference type="Pfam" id="PF00294"/>
    </source>
</evidence>
<keyword evidence="4" id="KW-0418">Kinase</keyword>
<dbReference type="InterPro" id="IPR054574">
    <property type="entry name" value="Cgl0159_dom"/>
</dbReference>
<dbReference type="InterPro" id="IPR050306">
    <property type="entry name" value="PfkB_Carbo_kinase"/>
</dbReference>
<protein>
    <recommendedName>
        <fullName evidence="11">5-dehydro-2-deoxygluconokinase</fullName>
    </recommendedName>
</protein>
<dbReference type="GO" id="GO:0005524">
    <property type="term" value="F:ATP binding"/>
    <property type="evidence" value="ECO:0007669"/>
    <property type="project" value="UniProtKB-KW"/>
</dbReference>
<evidence type="ECO:0000256" key="1">
    <source>
        <dbReference type="ARBA" id="ARBA00010688"/>
    </source>
</evidence>
<dbReference type="Pfam" id="PF00294">
    <property type="entry name" value="PfkB"/>
    <property type="match status" value="1"/>
</dbReference>
<dbReference type="Proteomes" id="UP000627369">
    <property type="component" value="Unassembled WGS sequence"/>
</dbReference>
<reference evidence="9" key="1">
    <citation type="journal article" date="2014" name="Int. J. Syst. Evol. Microbiol.">
        <title>Complete genome sequence of Corynebacterium casei LMG S-19264T (=DSM 44701T), isolated from a smear-ripened cheese.</title>
        <authorList>
            <consortium name="US DOE Joint Genome Institute (JGI-PGF)"/>
            <person name="Walter F."/>
            <person name="Albersmeier A."/>
            <person name="Kalinowski J."/>
            <person name="Ruckert C."/>
        </authorList>
    </citation>
    <scope>NUCLEOTIDE SEQUENCE</scope>
    <source>
        <strain evidence="9">CGMCC 4.7398</strain>
    </source>
</reference>
<feature type="domain" description="Cgl0159-like" evidence="8">
    <location>
        <begin position="391"/>
        <end position="640"/>
    </location>
</feature>
<dbReference type="Pfam" id="PF22649">
    <property type="entry name" value="Cgl0159"/>
    <property type="match status" value="1"/>
</dbReference>
<dbReference type="Gene3D" id="2.20.150.10">
    <property type="entry name" value="putative 5-dehydro-2- deoxygluconokinase"/>
    <property type="match status" value="1"/>
</dbReference>
<keyword evidence="3" id="KW-0547">Nucleotide-binding</keyword>
<dbReference type="NCBIfam" id="TIGR04382">
    <property type="entry name" value="myo_inos_iolC_N"/>
    <property type="match status" value="1"/>
</dbReference>